<evidence type="ECO:0000313" key="2">
    <source>
        <dbReference type="EMBL" id="KAK7942453.1"/>
    </source>
</evidence>
<evidence type="ECO:0000259" key="1">
    <source>
        <dbReference type="Pfam" id="PF01425"/>
    </source>
</evidence>
<reference evidence="2 3" key="1">
    <citation type="submission" date="2023-01" db="EMBL/GenBank/DDBJ databases">
        <title>Analysis of 21 Apiospora genomes using comparative genomics revels a genus with tremendous synthesis potential of carbohydrate active enzymes and secondary metabolites.</title>
        <authorList>
            <person name="Sorensen T."/>
        </authorList>
    </citation>
    <scope>NUCLEOTIDE SEQUENCE [LARGE SCALE GENOMIC DNA]</scope>
    <source>
        <strain evidence="2 3">CBS 24483</strain>
    </source>
</reference>
<dbReference type="PANTHER" id="PTHR46310">
    <property type="entry name" value="AMIDASE 1"/>
    <property type="match status" value="1"/>
</dbReference>
<protein>
    <recommendedName>
        <fullName evidence="1">Amidase domain-containing protein</fullName>
    </recommendedName>
</protein>
<dbReference type="Pfam" id="PF01425">
    <property type="entry name" value="Amidase"/>
    <property type="match status" value="1"/>
</dbReference>
<sequence length="495" mass="55029">MMFSDQSDCFLLGSTTKTKWIYITPSDSHVNKLKPGPHYLHRGLLRPVCRFRNFMQLHVAGTRYQTLGVAVPSRLPACDDGNKYGLSQIRIAVKDFFHLRGLKTSLCNADYYRLYSPAQTTATVVQRLADAGGQILGLTKLSSMIAREEPLEAVDFQTPFNPRGDGYQSPAGSSSGSAAAVASYHWIDCAIGSDTSGSGRRPALVNGVYQFRPTHSAVSLDGMVQTFLRFDTPCVFARNLNVLESAIQGDLSSGLLPAENPDQTRQVKGFLEDMSTFIGAQVEEVSIQETWQRSPPDGVSGGLSAYLEDVITRTYFHSFYHSTDAFRDEFAQEYGRAPYVIPFVRDRWNTGAAVSDEQHTEGLHKLDIYRRWLLQHFFGSKRTVLVLPIANVEPNYRDVVNKSPPALADTDQLYLPPILGSPDIVLPIGELKYQSNITRRGEYLPVAINLVAAPDEDFWLLNVARETLRRSGRQEDICTGSRIFPTASIDRTTSA</sequence>
<name>A0ABR1PXH8_9PEZI</name>
<dbReference type="Proteomes" id="UP001391051">
    <property type="component" value="Unassembled WGS sequence"/>
</dbReference>
<feature type="domain" description="Amidase" evidence="1">
    <location>
        <begin position="85"/>
        <end position="244"/>
    </location>
</feature>
<dbReference type="PANTHER" id="PTHR46310:SF7">
    <property type="entry name" value="AMIDASE 1"/>
    <property type="match status" value="1"/>
</dbReference>
<proteinExistence type="predicted"/>
<accession>A0ABR1PXH8</accession>
<dbReference type="Gene3D" id="3.90.1300.10">
    <property type="entry name" value="Amidase signature (AS) domain"/>
    <property type="match status" value="2"/>
</dbReference>
<organism evidence="2 3">
    <name type="scientific">Apiospora aurea</name>
    <dbReference type="NCBI Taxonomy" id="335848"/>
    <lineage>
        <taxon>Eukaryota</taxon>
        <taxon>Fungi</taxon>
        <taxon>Dikarya</taxon>
        <taxon>Ascomycota</taxon>
        <taxon>Pezizomycotina</taxon>
        <taxon>Sordariomycetes</taxon>
        <taxon>Xylariomycetidae</taxon>
        <taxon>Amphisphaeriales</taxon>
        <taxon>Apiosporaceae</taxon>
        <taxon>Apiospora</taxon>
    </lineage>
</organism>
<dbReference type="RefSeq" id="XP_066694484.1">
    <property type="nucleotide sequence ID" value="XM_066847788.1"/>
</dbReference>
<dbReference type="InterPro" id="IPR023631">
    <property type="entry name" value="Amidase_dom"/>
</dbReference>
<gene>
    <name evidence="2" type="ORF">PG986_011566</name>
</gene>
<dbReference type="EMBL" id="JAQQWE010000008">
    <property type="protein sequence ID" value="KAK7942453.1"/>
    <property type="molecule type" value="Genomic_DNA"/>
</dbReference>
<dbReference type="GeneID" id="92080850"/>
<dbReference type="SUPFAM" id="SSF75304">
    <property type="entry name" value="Amidase signature (AS) enzymes"/>
    <property type="match status" value="1"/>
</dbReference>
<evidence type="ECO:0000313" key="3">
    <source>
        <dbReference type="Proteomes" id="UP001391051"/>
    </source>
</evidence>
<keyword evidence="3" id="KW-1185">Reference proteome</keyword>
<comment type="caution">
    <text evidence="2">The sequence shown here is derived from an EMBL/GenBank/DDBJ whole genome shotgun (WGS) entry which is preliminary data.</text>
</comment>
<dbReference type="InterPro" id="IPR036928">
    <property type="entry name" value="AS_sf"/>
</dbReference>